<dbReference type="InterPro" id="IPR012910">
    <property type="entry name" value="Plug_dom"/>
</dbReference>
<dbReference type="Proteomes" id="UP000653730">
    <property type="component" value="Unassembled WGS sequence"/>
</dbReference>
<dbReference type="InterPro" id="IPR036942">
    <property type="entry name" value="Beta-barrel_TonB_sf"/>
</dbReference>
<dbReference type="Pfam" id="PF07715">
    <property type="entry name" value="Plug"/>
    <property type="match status" value="1"/>
</dbReference>
<evidence type="ECO:0000256" key="4">
    <source>
        <dbReference type="ARBA" id="ARBA00022692"/>
    </source>
</evidence>
<dbReference type="GO" id="GO:0009279">
    <property type="term" value="C:cell outer membrane"/>
    <property type="evidence" value="ECO:0007669"/>
    <property type="project" value="UniProtKB-SubCell"/>
</dbReference>
<feature type="domain" description="Outer membrane protein beta-barrel" evidence="11">
    <location>
        <begin position="378"/>
        <end position="786"/>
    </location>
</feature>
<comment type="subcellular location">
    <subcellularLocation>
        <location evidence="1 7">Cell outer membrane</location>
        <topology evidence="1 7">Multi-pass membrane protein</topology>
    </subcellularLocation>
</comment>
<name>A0A926JS95_9FLAO</name>
<dbReference type="Gene3D" id="2.40.170.20">
    <property type="entry name" value="TonB-dependent receptor, beta-barrel domain"/>
    <property type="match status" value="1"/>
</dbReference>
<keyword evidence="2 7" id="KW-0813">Transport</keyword>
<gene>
    <name evidence="12" type="ORF">IBL28_11340</name>
</gene>
<keyword evidence="9" id="KW-0732">Signal</keyword>
<sequence>MKKTLLLLSIFLLQYSFAQQSGSDSVTLTGTVVDSETNDPLEFATLVVRSLDNPEKVSGGLTDAEGKFNVTISAGNYDVSVEFMSYKSYTLKNQSLTGSKNLGTIPLSLDIAQLDEVEVVGQRTTVELRLDKKIYNVGQDLTTKGGSVSDVLDNVPSVSVDVEGNVSLRGNDNVRILINGRPSGLVGLNSADALRQLPSDAIEKVEVITSPSARYDAEGTGGILNIILKKGKADGFNGSVTVNTGIPDNHGVSTNLNYRTGKFNFFTNGGYSYRDAPGNSYNFTEYKGNVDNRFLEETRDRNRKSNNLNANVGAEYNINDKHSIVGSVLIRDQNGDNTTKNYTDKFDDNRNLTNQVFRYTGEDEKDKTLEFNLNYLGKFNDEGHELSVALQHSDDEEDERSNIYDQPVYPDEGPRTYEKLRTFEKQKNILVQADYVLPLGEESQFEAGFKSNLNDMSNDYTVENQDDEGNFYVNDSLTNLFNYDEHIHAFYAQYGTKFDKFSVLLGLRTEITNIDISVEGFDLDAKKNYTKVFPTVNLGYELRENESITLGYNRRIRRPWSRFLNPFPSRESKTNVFQGNADLNPSYSDAFDLGYLRQWTNLTFNASVYYQYATDVFQFISEPTGNVTDEGDPIIKRGPINLATDSRFGFELALMYSPFQWWRINTDFNFFRSSLRGSYNDVSYDADNTSWFTRLNSKVNLPGKIDFQTILFYRGPYSNSQNEYKGMLSTNLAFSKDILNDNATVSLNVSDLFNSRKRKMETITDSFETESEFQWRERQFTLSFTYRFNQSKRQRDRQERNGDEDMGGFEG</sequence>
<evidence type="ECO:0000256" key="7">
    <source>
        <dbReference type="PROSITE-ProRule" id="PRU01360"/>
    </source>
</evidence>
<comment type="caution">
    <text evidence="12">The sequence shown here is derived from an EMBL/GenBank/DDBJ whole genome shotgun (WGS) entry which is preliminary data.</text>
</comment>
<dbReference type="SUPFAM" id="SSF49464">
    <property type="entry name" value="Carboxypeptidase regulatory domain-like"/>
    <property type="match status" value="1"/>
</dbReference>
<evidence type="ECO:0000256" key="9">
    <source>
        <dbReference type="SAM" id="SignalP"/>
    </source>
</evidence>
<proteinExistence type="inferred from homology"/>
<dbReference type="RefSeq" id="WP_187965708.1">
    <property type="nucleotide sequence ID" value="NZ_JACVDC010000030.1"/>
</dbReference>
<evidence type="ECO:0000256" key="3">
    <source>
        <dbReference type="ARBA" id="ARBA00022452"/>
    </source>
</evidence>
<dbReference type="EMBL" id="JACVDC010000030">
    <property type="protein sequence ID" value="MBC9796565.1"/>
    <property type="molecule type" value="Genomic_DNA"/>
</dbReference>
<evidence type="ECO:0000259" key="10">
    <source>
        <dbReference type="Pfam" id="PF07715"/>
    </source>
</evidence>
<dbReference type="PANTHER" id="PTHR40980:SF4">
    <property type="entry name" value="TONB-DEPENDENT RECEPTOR-LIKE BETA-BARREL DOMAIN-CONTAINING PROTEIN"/>
    <property type="match status" value="1"/>
</dbReference>
<keyword evidence="6 7" id="KW-0998">Cell outer membrane</keyword>
<organism evidence="12 13">
    <name type="scientific">Sinomicrobium weinanense</name>
    <dbReference type="NCBI Taxonomy" id="2842200"/>
    <lineage>
        <taxon>Bacteria</taxon>
        <taxon>Pseudomonadati</taxon>
        <taxon>Bacteroidota</taxon>
        <taxon>Flavobacteriia</taxon>
        <taxon>Flavobacteriales</taxon>
        <taxon>Flavobacteriaceae</taxon>
        <taxon>Sinomicrobium</taxon>
    </lineage>
</organism>
<feature type="chain" id="PRO_5037687581" evidence="9">
    <location>
        <begin position="19"/>
        <end position="811"/>
    </location>
</feature>
<evidence type="ECO:0000313" key="13">
    <source>
        <dbReference type="Proteomes" id="UP000653730"/>
    </source>
</evidence>
<evidence type="ECO:0000256" key="6">
    <source>
        <dbReference type="ARBA" id="ARBA00023237"/>
    </source>
</evidence>
<keyword evidence="4 7" id="KW-0812">Transmembrane</keyword>
<dbReference type="Gene3D" id="2.60.40.1120">
    <property type="entry name" value="Carboxypeptidase-like, regulatory domain"/>
    <property type="match status" value="1"/>
</dbReference>
<evidence type="ECO:0000256" key="5">
    <source>
        <dbReference type="ARBA" id="ARBA00023136"/>
    </source>
</evidence>
<dbReference type="InterPro" id="IPR037066">
    <property type="entry name" value="Plug_dom_sf"/>
</dbReference>
<dbReference type="InterPro" id="IPR041700">
    <property type="entry name" value="OMP_b-brl_3"/>
</dbReference>
<feature type="domain" description="TonB-dependent receptor plug" evidence="10">
    <location>
        <begin position="144"/>
        <end position="223"/>
    </location>
</feature>
<evidence type="ECO:0000313" key="12">
    <source>
        <dbReference type="EMBL" id="MBC9796565.1"/>
    </source>
</evidence>
<dbReference type="PANTHER" id="PTHR40980">
    <property type="entry name" value="PLUG DOMAIN-CONTAINING PROTEIN"/>
    <property type="match status" value="1"/>
</dbReference>
<evidence type="ECO:0000256" key="2">
    <source>
        <dbReference type="ARBA" id="ARBA00022448"/>
    </source>
</evidence>
<reference evidence="12 13" key="1">
    <citation type="submission" date="2020-09" db="EMBL/GenBank/DDBJ databases">
        <title>Sinomicrobium weinanense sp. nov., a halophilic bacteria isolated from saline-alkali soil.</title>
        <authorList>
            <person name="Wu P."/>
            <person name="Ren H."/>
            <person name="Mei Y."/>
            <person name="Liang Y."/>
            <person name="Chen Z."/>
        </authorList>
    </citation>
    <scope>NUCLEOTIDE SEQUENCE [LARGE SCALE GENOMIC DNA]</scope>
    <source>
        <strain evidence="12 13">FJxs</strain>
    </source>
</reference>
<evidence type="ECO:0000256" key="1">
    <source>
        <dbReference type="ARBA" id="ARBA00004571"/>
    </source>
</evidence>
<keyword evidence="3 7" id="KW-1134">Transmembrane beta strand</keyword>
<evidence type="ECO:0000256" key="8">
    <source>
        <dbReference type="SAM" id="MobiDB-lite"/>
    </source>
</evidence>
<evidence type="ECO:0000259" key="11">
    <source>
        <dbReference type="Pfam" id="PF14905"/>
    </source>
</evidence>
<accession>A0A926JS95</accession>
<dbReference type="InterPro" id="IPR039426">
    <property type="entry name" value="TonB-dep_rcpt-like"/>
</dbReference>
<keyword evidence="5 7" id="KW-0472">Membrane</keyword>
<protein>
    <submittedName>
        <fullName evidence="12">TonB-dependent receptor</fullName>
    </submittedName>
</protein>
<dbReference type="Pfam" id="PF14905">
    <property type="entry name" value="OMP_b-brl_3"/>
    <property type="match status" value="1"/>
</dbReference>
<comment type="similarity">
    <text evidence="7">Belongs to the TonB-dependent receptor family.</text>
</comment>
<dbReference type="Gene3D" id="2.170.130.10">
    <property type="entry name" value="TonB-dependent receptor, plug domain"/>
    <property type="match status" value="1"/>
</dbReference>
<dbReference type="Pfam" id="PF13715">
    <property type="entry name" value="CarbopepD_reg_2"/>
    <property type="match status" value="1"/>
</dbReference>
<dbReference type="SUPFAM" id="SSF56935">
    <property type="entry name" value="Porins"/>
    <property type="match status" value="1"/>
</dbReference>
<dbReference type="InterPro" id="IPR008969">
    <property type="entry name" value="CarboxyPept-like_regulatory"/>
</dbReference>
<dbReference type="PROSITE" id="PS52016">
    <property type="entry name" value="TONB_DEPENDENT_REC_3"/>
    <property type="match status" value="1"/>
</dbReference>
<feature type="region of interest" description="Disordered" evidence="8">
    <location>
        <begin position="791"/>
        <end position="811"/>
    </location>
</feature>
<dbReference type="AlphaFoldDB" id="A0A926JS95"/>
<keyword evidence="12" id="KW-0675">Receptor</keyword>
<feature type="signal peptide" evidence="9">
    <location>
        <begin position="1"/>
        <end position="18"/>
    </location>
</feature>
<keyword evidence="13" id="KW-1185">Reference proteome</keyword>